<keyword evidence="2" id="KW-1185">Reference proteome</keyword>
<accession>A0ABV3MXU4</accession>
<evidence type="ECO:0000313" key="2">
    <source>
        <dbReference type="Proteomes" id="UP001554567"/>
    </source>
</evidence>
<organism evidence="1 2">
    <name type="scientific">Erwinia papayae</name>
    <dbReference type="NCBI Taxonomy" id="206499"/>
    <lineage>
        <taxon>Bacteria</taxon>
        <taxon>Pseudomonadati</taxon>
        <taxon>Pseudomonadota</taxon>
        <taxon>Gammaproteobacteria</taxon>
        <taxon>Enterobacterales</taxon>
        <taxon>Erwiniaceae</taxon>
        <taxon>Erwinia</taxon>
    </lineage>
</organism>
<proteinExistence type="predicted"/>
<reference evidence="1 2" key="1">
    <citation type="submission" date="2024-07" db="EMBL/GenBank/DDBJ databases">
        <authorList>
            <person name="Dulla G.F.J."/>
            <person name="Delorm J.G."/>
        </authorList>
    </citation>
    <scope>NUCLEOTIDE SEQUENCE [LARGE SCALE GENOMIC DNA]</scope>
    <source>
        <strain evidence="1 2">JGD 233</strain>
    </source>
</reference>
<dbReference type="EMBL" id="JBFKZN010000002">
    <property type="protein sequence ID" value="MEW5288372.1"/>
    <property type="molecule type" value="Genomic_DNA"/>
</dbReference>
<gene>
    <name evidence="1" type="ORF">ABW286_04125</name>
</gene>
<evidence type="ECO:0000313" key="1">
    <source>
        <dbReference type="EMBL" id="MEW5288372.1"/>
    </source>
</evidence>
<dbReference type="Proteomes" id="UP001554567">
    <property type="component" value="Unassembled WGS sequence"/>
</dbReference>
<name>A0ABV3MXU4_9GAMM</name>
<comment type="caution">
    <text evidence="1">The sequence shown here is derived from an EMBL/GenBank/DDBJ whole genome shotgun (WGS) entry which is preliminary data.</text>
</comment>
<dbReference type="RefSeq" id="WP_261653452.1">
    <property type="nucleotide sequence ID" value="NZ_JBFKZN010000002.1"/>
</dbReference>
<sequence>MTGYQSILLISVMHEYYNANSDGLAPFEIIPDRETAVLLRQFGILLKSARGFTQLIAETERFEDLAELTDKIILKFHLISTAPAIRSITKMPGMFNISAIHAEFTDSPALDINAENWADINPSNTTIASDDVAVFNKNLISILTITLPQRHLTLEKKSVTVRFNAISANWKYYIFSSDGKKNLGISHLFTEQPNEKIANKTARVFLSDNPIPLREVYTEYFSLSDDKKIIMKSLPLPAPDNISTFISDGIKKSIAHIYIN</sequence>
<protein>
    <submittedName>
        <fullName evidence="1">Uncharacterized protein</fullName>
    </submittedName>
</protein>